<dbReference type="GeneID" id="5001979"/>
<dbReference type="HOGENOM" id="CLU_061714_4_0_1"/>
<gene>
    <name evidence="2" type="ORF">OSTLU_87200</name>
</gene>
<dbReference type="InterPro" id="IPR019129">
    <property type="entry name" value="Folate-sensitive_fs_Fra10Ac1"/>
</dbReference>
<feature type="compositionally biased region" description="Basic and acidic residues" evidence="1">
    <location>
        <begin position="188"/>
        <end position="199"/>
    </location>
</feature>
<feature type="compositionally biased region" description="Basic residues" evidence="1">
    <location>
        <begin position="172"/>
        <end position="187"/>
    </location>
</feature>
<evidence type="ECO:0000256" key="1">
    <source>
        <dbReference type="SAM" id="MobiDB-lite"/>
    </source>
</evidence>
<feature type="region of interest" description="Disordered" evidence="1">
    <location>
        <begin position="165"/>
        <end position="205"/>
    </location>
</feature>
<evidence type="ECO:0000313" key="3">
    <source>
        <dbReference type="Proteomes" id="UP000001568"/>
    </source>
</evidence>
<dbReference type="Pfam" id="PF09725">
    <property type="entry name" value="Fra10Ac1"/>
    <property type="match status" value="1"/>
</dbReference>
<name>A4RX44_OSTLU</name>
<dbReference type="KEGG" id="olu:OSTLU_87200"/>
<dbReference type="STRING" id="436017.A4RX44"/>
<organism evidence="2 3">
    <name type="scientific">Ostreococcus lucimarinus (strain CCE9901)</name>
    <dbReference type="NCBI Taxonomy" id="436017"/>
    <lineage>
        <taxon>Eukaryota</taxon>
        <taxon>Viridiplantae</taxon>
        <taxon>Chlorophyta</taxon>
        <taxon>Mamiellophyceae</taxon>
        <taxon>Mamiellales</taxon>
        <taxon>Bathycoccaceae</taxon>
        <taxon>Ostreococcus</taxon>
    </lineage>
</organism>
<sequence length="205" mass="23163">MRRARGDDVARAALDRADFARLSPRARHAALLDAHERFCGANARRARGDGDALAREHRFVRDDEEDERRGDAWAVRLARRYHEKLYKAYAVFDATTRDGETGARWRTAAEVRAGKGQFTCGEKRCETSDGLASFECVFAYDEGGVRKKAMMKVRACARCAEKLGAGGGVSRAKPKDRKREKKDRKRKRDAEKDDAREALRGLLEM</sequence>
<protein>
    <submittedName>
        <fullName evidence="2">Uncharacterized protein</fullName>
    </submittedName>
</protein>
<dbReference type="eggNOG" id="KOG1297">
    <property type="taxonomic scope" value="Eukaryota"/>
</dbReference>
<dbReference type="AlphaFoldDB" id="A4RX44"/>
<dbReference type="Proteomes" id="UP000001568">
    <property type="component" value="Chromosome 5"/>
</dbReference>
<dbReference type="OMA" id="NTRCALH"/>
<dbReference type="OrthoDB" id="197967at2759"/>
<keyword evidence="3" id="KW-1185">Reference proteome</keyword>
<proteinExistence type="predicted"/>
<dbReference type="EMBL" id="CP000585">
    <property type="protein sequence ID" value="ABO96220.1"/>
    <property type="molecule type" value="Genomic_DNA"/>
</dbReference>
<accession>A4RX44</accession>
<reference evidence="2 3" key="1">
    <citation type="journal article" date="2007" name="Proc. Natl. Acad. Sci. U.S.A.">
        <title>The tiny eukaryote Ostreococcus provides genomic insights into the paradox of plankton speciation.</title>
        <authorList>
            <person name="Palenik B."/>
            <person name="Grimwood J."/>
            <person name="Aerts A."/>
            <person name="Rouze P."/>
            <person name="Salamov A."/>
            <person name="Putnam N."/>
            <person name="Dupont C."/>
            <person name="Jorgensen R."/>
            <person name="Derelle E."/>
            <person name="Rombauts S."/>
            <person name="Zhou K."/>
            <person name="Otillar R."/>
            <person name="Merchant S.S."/>
            <person name="Podell S."/>
            <person name="Gaasterland T."/>
            <person name="Napoli C."/>
            <person name="Gendler K."/>
            <person name="Manuell A."/>
            <person name="Tai V."/>
            <person name="Vallon O."/>
            <person name="Piganeau G."/>
            <person name="Jancek S."/>
            <person name="Heijde M."/>
            <person name="Jabbari K."/>
            <person name="Bowler C."/>
            <person name="Lohr M."/>
            <person name="Robbens S."/>
            <person name="Werner G."/>
            <person name="Dubchak I."/>
            <person name="Pazour G.J."/>
            <person name="Ren Q."/>
            <person name="Paulsen I."/>
            <person name="Delwiche C."/>
            <person name="Schmutz J."/>
            <person name="Rokhsar D."/>
            <person name="Van de Peer Y."/>
            <person name="Moreau H."/>
            <person name="Grigoriev I.V."/>
        </authorList>
    </citation>
    <scope>NUCLEOTIDE SEQUENCE [LARGE SCALE GENOMIC DNA]</scope>
    <source>
        <strain evidence="2 3">CCE9901</strain>
    </source>
</reference>
<dbReference type="Gramene" id="ABO96220">
    <property type="protein sequence ID" value="ABO96220"/>
    <property type="gene ID" value="OSTLU_87200"/>
</dbReference>
<evidence type="ECO:0000313" key="2">
    <source>
        <dbReference type="EMBL" id="ABO96220.1"/>
    </source>
</evidence>
<dbReference type="RefSeq" id="XP_001417927.1">
    <property type="nucleotide sequence ID" value="XM_001417890.1"/>
</dbReference>